<dbReference type="OrthoDB" id="6364780at2759"/>
<evidence type="ECO:0000313" key="9">
    <source>
        <dbReference type="Proteomes" id="UP001151699"/>
    </source>
</evidence>
<evidence type="ECO:0000259" key="7">
    <source>
        <dbReference type="Pfam" id="PF23727"/>
    </source>
</evidence>
<name>A0A9Q0RXI4_9DIPT</name>
<dbReference type="Pfam" id="PF23727">
    <property type="entry name" value="Beta-prop_FAM234A_B"/>
    <property type="match status" value="1"/>
</dbReference>
<dbReference type="EMBL" id="WJQU01000004">
    <property type="protein sequence ID" value="KAJ6636101.1"/>
    <property type="molecule type" value="Genomic_DNA"/>
</dbReference>
<keyword evidence="3 6" id="KW-1133">Transmembrane helix</keyword>
<evidence type="ECO:0000256" key="2">
    <source>
        <dbReference type="ARBA" id="ARBA00022692"/>
    </source>
</evidence>
<reference evidence="8" key="1">
    <citation type="submission" date="2022-07" db="EMBL/GenBank/DDBJ databases">
        <authorList>
            <person name="Trinca V."/>
            <person name="Uliana J.V.C."/>
            <person name="Torres T.T."/>
            <person name="Ward R.J."/>
            <person name="Monesi N."/>
        </authorList>
    </citation>
    <scope>NUCLEOTIDE SEQUENCE</scope>
    <source>
        <strain evidence="8">HSMRA1968</strain>
        <tissue evidence="8">Whole embryos</tissue>
    </source>
</reference>
<dbReference type="InterPro" id="IPR045232">
    <property type="entry name" value="FAM234"/>
</dbReference>
<feature type="region of interest" description="Disordered" evidence="5">
    <location>
        <begin position="45"/>
        <end position="77"/>
    </location>
</feature>
<keyword evidence="2 6" id="KW-0812">Transmembrane</keyword>
<dbReference type="PANTHER" id="PTHR21419:SF29">
    <property type="entry name" value="LD24894P"/>
    <property type="match status" value="1"/>
</dbReference>
<organism evidence="8 9">
    <name type="scientific">Pseudolycoriella hygida</name>
    <dbReference type="NCBI Taxonomy" id="35572"/>
    <lineage>
        <taxon>Eukaryota</taxon>
        <taxon>Metazoa</taxon>
        <taxon>Ecdysozoa</taxon>
        <taxon>Arthropoda</taxon>
        <taxon>Hexapoda</taxon>
        <taxon>Insecta</taxon>
        <taxon>Pterygota</taxon>
        <taxon>Neoptera</taxon>
        <taxon>Endopterygota</taxon>
        <taxon>Diptera</taxon>
        <taxon>Nematocera</taxon>
        <taxon>Sciaroidea</taxon>
        <taxon>Sciaridae</taxon>
        <taxon>Pseudolycoriella</taxon>
    </lineage>
</organism>
<dbReference type="PANTHER" id="PTHR21419">
    <property type="match status" value="1"/>
</dbReference>
<feature type="domain" description="FAM234A/B beta-propeller" evidence="7">
    <location>
        <begin position="211"/>
        <end position="381"/>
    </location>
</feature>
<evidence type="ECO:0000256" key="1">
    <source>
        <dbReference type="ARBA" id="ARBA00004167"/>
    </source>
</evidence>
<accession>A0A9Q0RXI4</accession>
<evidence type="ECO:0000256" key="4">
    <source>
        <dbReference type="ARBA" id="ARBA00023136"/>
    </source>
</evidence>
<evidence type="ECO:0000256" key="6">
    <source>
        <dbReference type="SAM" id="Phobius"/>
    </source>
</evidence>
<feature type="transmembrane region" description="Helical" evidence="6">
    <location>
        <begin position="120"/>
        <end position="140"/>
    </location>
</feature>
<evidence type="ECO:0000256" key="3">
    <source>
        <dbReference type="ARBA" id="ARBA00022989"/>
    </source>
</evidence>
<protein>
    <recommendedName>
        <fullName evidence="7">FAM234A/B beta-propeller domain-containing protein</fullName>
    </recommendedName>
</protein>
<gene>
    <name evidence="8" type="ORF">Bhyg_14688</name>
</gene>
<dbReference type="AlphaFoldDB" id="A0A9Q0RXI4"/>
<comment type="subcellular location">
    <subcellularLocation>
        <location evidence="1">Membrane</location>
        <topology evidence="1">Single-pass membrane protein</topology>
    </subcellularLocation>
</comment>
<evidence type="ECO:0000256" key="5">
    <source>
        <dbReference type="SAM" id="MobiDB-lite"/>
    </source>
</evidence>
<keyword evidence="9" id="KW-1185">Reference proteome</keyword>
<keyword evidence="4 6" id="KW-0472">Membrane</keyword>
<dbReference type="InterPro" id="IPR055409">
    <property type="entry name" value="Beta-prop_FAM234A_B"/>
</dbReference>
<sequence>MAGTQKLKANGMRNDEILPNVDKLFICCGVILVVHMSNMPTGDHLPQGHGMYSPLSQNMTDSDSSEEEIHSRRKMPPPELHEIDYSAYSTCRNDDRLLNQNVDDDNVAILPTAKPDRIRLGLVVLSILFCVSTIVIFLTLPCGDESNSCPAMVDRVKTHNWLRSYENIEFKGTIYVVNGLRGRSKNLVAMYRKDKRVGDNETGPRKTNGVISLLGGTGGVSWYTEILNEPMAIDCSLIDVDLNGTPDCLVVDEFGEITCINPLAGTIFWHIADRTEKNTKLLTFPLVLPDLNSDKVNELLVTSSINSLTIVSGRNGQKIGSSYIFKECSFIHKFQLDKNLKFSFICIKNETEVQIVKPLDELYQFMTPNGTIKLNPMQKTQINQHKFYGQRKDTVSQRNIYSVSGKQLIVENNGRCPENCNVSVELIEQKNSRNNIVRNFNGSRMYGMVPAILTFNSSGVDTKSGFVIKFWEWSAQESDVNFHNKPKRSTSNEFNLFANSLKQKRPWKKPLDGEDVIFRYERSMNIQNSSKDSILKSRMRLIKETVILIVFNSTDTKIENTSQSNIIQFCQGEQSDIECQPDLNYQENSLLIADLDQDGSQELVSFYSTYVYNGNDTNDSSNWQLVTYLQLLRLEAELPKLYSTPSDQN</sequence>
<dbReference type="Proteomes" id="UP001151699">
    <property type="component" value="Chromosome C"/>
</dbReference>
<evidence type="ECO:0000313" key="8">
    <source>
        <dbReference type="EMBL" id="KAJ6636101.1"/>
    </source>
</evidence>
<comment type="caution">
    <text evidence="8">The sequence shown here is derived from an EMBL/GenBank/DDBJ whole genome shotgun (WGS) entry which is preliminary data.</text>
</comment>
<dbReference type="GO" id="GO:0016020">
    <property type="term" value="C:membrane"/>
    <property type="evidence" value="ECO:0007669"/>
    <property type="project" value="UniProtKB-SubCell"/>
</dbReference>
<proteinExistence type="predicted"/>